<reference evidence="4" key="1">
    <citation type="journal article" date="2019" name="Int. J. Syst. Evol. Microbiol.">
        <title>The Global Catalogue of Microorganisms (GCM) 10K type strain sequencing project: providing services to taxonomists for standard genome sequencing and annotation.</title>
        <authorList>
            <consortium name="The Broad Institute Genomics Platform"/>
            <consortium name="The Broad Institute Genome Sequencing Center for Infectious Disease"/>
            <person name="Wu L."/>
            <person name="Ma J."/>
        </authorList>
    </citation>
    <scope>NUCLEOTIDE SEQUENCE [LARGE SCALE GENOMIC DNA]</scope>
    <source>
        <strain evidence="4">JCM 16929</strain>
    </source>
</reference>
<dbReference type="InterPro" id="IPR008207">
    <property type="entry name" value="Sig_transdc_His_kin_Hpt_dom"/>
</dbReference>
<feature type="domain" description="HPt" evidence="2">
    <location>
        <begin position="108"/>
        <end position="185"/>
    </location>
</feature>
<evidence type="ECO:0000259" key="2">
    <source>
        <dbReference type="Pfam" id="PF01627"/>
    </source>
</evidence>
<dbReference type="Proteomes" id="UP001501490">
    <property type="component" value="Unassembled WGS sequence"/>
</dbReference>
<evidence type="ECO:0000313" key="4">
    <source>
        <dbReference type="Proteomes" id="UP001501490"/>
    </source>
</evidence>
<feature type="compositionally biased region" description="Basic and acidic residues" evidence="1">
    <location>
        <begin position="1"/>
        <end position="11"/>
    </location>
</feature>
<evidence type="ECO:0000256" key="1">
    <source>
        <dbReference type="SAM" id="MobiDB-lite"/>
    </source>
</evidence>
<dbReference type="InterPro" id="IPR036641">
    <property type="entry name" value="HPT_dom_sf"/>
</dbReference>
<protein>
    <recommendedName>
        <fullName evidence="2">HPt domain-containing protein</fullName>
    </recommendedName>
</protein>
<comment type="caution">
    <text evidence="3">The sequence shown here is derived from an EMBL/GenBank/DDBJ whole genome shotgun (WGS) entry which is preliminary data.</text>
</comment>
<feature type="compositionally biased region" description="Gly residues" evidence="1">
    <location>
        <begin position="29"/>
        <end position="40"/>
    </location>
</feature>
<sequence>MDRPSDTRDARATANGPGGSAGSAPAGADGMGRDGLGPSGLGSKELGSNGLGSNGLGSKEPGSNGLGSKEAGSNGVGSNGHVDEIDRVLPAMRGLRSRARVTNLSRAAQLERSLELAAEGRLDEAGRAQAAAVAHQLIGSAGTFGFPEASRAATELREFFTRPQLDDDDVRLAQGRLTALRDDLQNGDSEIEF</sequence>
<proteinExistence type="predicted"/>
<keyword evidence="4" id="KW-1185">Reference proteome</keyword>
<name>A0ABP6ZTZ4_9ACTN</name>
<gene>
    <name evidence="3" type="ORF">GCM10022236_16280</name>
</gene>
<dbReference type="RefSeq" id="WP_344803226.1">
    <property type="nucleotide sequence ID" value="NZ_BAABAB010000010.1"/>
</dbReference>
<feature type="region of interest" description="Disordered" evidence="1">
    <location>
        <begin position="1"/>
        <end position="83"/>
    </location>
</feature>
<organism evidence="3 4">
    <name type="scientific">Microlunatus ginsengisoli</name>
    <dbReference type="NCBI Taxonomy" id="363863"/>
    <lineage>
        <taxon>Bacteria</taxon>
        <taxon>Bacillati</taxon>
        <taxon>Actinomycetota</taxon>
        <taxon>Actinomycetes</taxon>
        <taxon>Propionibacteriales</taxon>
        <taxon>Propionibacteriaceae</taxon>
        <taxon>Microlunatus</taxon>
    </lineage>
</organism>
<evidence type="ECO:0000313" key="3">
    <source>
        <dbReference type="EMBL" id="GAA3615083.1"/>
    </source>
</evidence>
<dbReference type="EMBL" id="BAABAB010000010">
    <property type="protein sequence ID" value="GAA3615083.1"/>
    <property type="molecule type" value="Genomic_DNA"/>
</dbReference>
<accession>A0ABP6ZTZ4</accession>
<dbReference type="Pfam" id="PF01627">
    <property type="entry name" value="Hpt"/>
    <property type="match status" value="1"/>
</dbReference>
<dbReference type="SUPFAM" id="SSF47226">
    <property type="entry name" value="Histidine-containing phosphotransfer domain, HPT domain"/>
    <property type="match status" value="1"/>
</dbReference>